<name>A0A5P2D075_STRVZ</name>
<gene>
    <name evidence="1" type="ORF">DEJ50_06995</name>
</gene>
<organism evidence="1 2">
    <name type="scientific">Streptomyces venezuelae</name>
    <dbReference type="NCBI Taxonomy" id="54571"/>
    <lineage>
        <taxon>Bacteria</taxon>
        <taxon>Bacillati</taxon>
        <taxon>Actinomycetota</taxon>
        <taxon>Actinomycetes</taxon>
        <taxon>Kitasatosporales</taxon>
        <taxon>Streptomycetaceae</taxon>
        <taxon>Streptomyces</taxon>
    </lineage>
</organism>
<dbReference type="OrthoDB" id="4320102at2"/>
<sequence length="68" mass="6876">MQKNLAATQSDAAATAIASEDPAGRLTLSGRNKVCARARVLSGMVLTSGIVITLGQLDTSVSFIKAGA</sequence>
<dbReference type="RefSeq" id="WP_150206722.1">
    <property type="nucleotide sequence ID" value="NZ_CP029190.1"/>
</dbReference>
<evidence type="ECO:0000313" key="2">
    <source>
        <dbReference type="Proteomes" id="UP000325211"/>
    </source>
</evidence>
<accession>A0A5P2D075</accession>
<proteinExistence type="predicted"/>
<reference evidence="1 2" key="1">
    <citation type="submission" date="2018-05" db="EMBL/GenBank/DDBJ databases">
        <title>Streptomyces venezuelae.</title>
        <authorList>
            <person name="Kim W."/>
            <person name="Lee N."/>
            <person name="Cho B.-K."/>
        </authorList>
    </citation>
    <scope>NUCLEOTIDE SEQUENCE [LARGE SCALE GENOMIC DNA]</scope>
    <source>
        <strain evidence="1 2">ATCC 21782</strain>
    </source>
</reference>
<protein>
    <submittedName>
        <fullName evidence="1">Uncharacterized protein</fullName>
    </submittedName>
</protein>
<evidence type="ECO:0000313" key="1">
    <source>
        <dbReference type="EMBL" id="QES47607.1"/>
    </source>
</evidence>
<dbReference type="EMBL" id="CP029190">
    <property type="protein sequence ID" value="QES47607.1"/>
    <property type="molecule type" value="Genomic_DNA"/>
</dbReference>
<dbReference type="AlphaFoldDB" id="A0A5P2D075"/>
<dbReference type="Proteomes" id="UP000325211">
    <property type="component" value="Chromosome"/>
</dbReference>